<name>A0AAN7YVS0_9PEZI</name>
<keyword evidence="3" id="KW-1185">Reference proteome</keyword>
<accession>A0AAN7YVS0</accession>
<evidence type="ECO:0000313" key="3">
    <source>
        <dbReference type="Proteomes" id="UP001305414"/>
    </source>
</evidence>
<evidence type="ECO:0000313" key="2">
    <source>
        <dbReference type="EMBL" id="KAK5626915.1"/>
    </source>
</evidence>
<dbReference type="Proteomes" id="UP001305414">
    <property type="component" value="Unassembled WGS sequence"/>
</dbReference>
<proteinExistence type="predicted"/>
<organism evidence="2 3">
    <name type="scientific">Xylaria bambusicola</name>
    <dbReference type="NCBI Taxonomy" id="326684"/>
    <lineage>
        <taxon>Eukaryota</taxon>
        <taxon>Fungi</taxon>
        <taxon>Dikarya</taxon>
        <taxon>Ascomycota</taxon>
        <taxon>Pezizomycotina</taxon>
        <taxon>Sordariomycetes</taxon>
        <taxon>Xylariomycetidae</taxon>
        <taxon>Xylariales</taxon>
        <taxon>Xylariaceae</taxon>
        <taxon>Xylaria</taxon>
    </lineage>
</organism>
<dbReference type="AlphaFoldDB" id="A0AAN7YVS0"/>
<gene>
    <name evidence="2" type="ORF">RRF57_002630</name>
</gene>
<feature type="region of interest" description="Disordered" evidence="1">
    <location>
        <begin position="67"/>
        <end position="116"/>
    </location>
</feature>
<dbReference type="EMBL" id="JAWHQM010000004">
    <property type="protein sequence ID" value="KAK5626915.1"/>
    <property type="molecule type" value="Genomic_DNA"/>
</dbReference>
<evidence type="ECO:0000256" key="1">
    <source>
        <dbReference type="SAM" id="MobiDB-lite"/>
    </source>
</evidence>
<protein>
    <submittedName>
        <fullName evidence="2">Uncharacterized protein</fullName>
    </submittedName>
</protein>
<comment type="caution">
    <text evidence="2">The sequence shown here is derived from an EMBL/GenBank/DDBJ whole genome shotgun (WGS) entry which is preliminary data.</text>
</comment>
<reference evidence="2 3" key="1">
    <citation type="submission" date="2023-10" db="EMBL/GenBank/DDBJ databases">
        <title>Draft genome sequence of Xylaria bambusicola isolate GMP-LS, the root and basal stem rot pathogen of sugarcane in Indonesia.</title>
        <authorList>
            <person name="Selvaraj P."/>
            <person name="Muralishankar V."/>
            <person name="Muruganantham S."/>
            <person name="Sp S."/>
            <person name="Haryani S."/>
            <person name="Lau K.J.X."/>
            <person name="Naqvi N.I."/>
        </authorList>
    </citation>
    <scope>NUCLEOTIDE SEQUENCE [LARGE SCALE GENOMIC DNA]</scope>
    <source>
        <strain evidence="2">GMP-LS</strain>
    </source>
</reference>
<sequence length="143" mass="15472">MDAQMANSTRDIVYGVKSAAIESSRADIGGVGAESGGPSPFDYLDTLQMQSHTVPLWEMVGFLVGRRQKQKTRGSDGQSSRATKVEPTVPGPSTAHSNHVCSGATRRVPLKRPPSPIHRSRRLVIANAPLVIDVQHPVRNHRS</sequence>